<keyword evidence="5" id="KW-1185">Reference proteome</keyword>
<keyword evidence="2" id="KW-0378">Hydrolase</keyword>
<dbReference type="RefSeq" id="WP_114019950.1">
    <property type="nucleotide sequence ID" value="NZ_JBEYTF010000071.1"/>
</dbReference>
<dbReference type="InterPro" id="IPR012223">
    <property type="entry name" value="TEII"/>
</dbReference>
<feature type="domain" description="Thioesterase TesA-like" evidence="3">
    <location>
        <begin position="36"/>
        <end position="244"/>
    </location>
</feature>
<dbReference type="InterPro" id="IPR020802">
    <property type="entry name" value="TesA-like"/>
</dbReference>
<evidence type="ECO:0000259" key="3">
    <source>
        <dbReference type="SMART" id="SM00824"/>
    </source>
</evidence>
<dbReference type="PANTHER" id="PTHR11487:SF0">
    <property type="entry name" value="S-ACYL FATTY ACID SYNTHASE THIOESTERASE, MEDIUM CHAIN"/>
    <property type="match status" value="1"/>
</dbReference>
<dbReference type="EMBL" id="QOIN01000024">
    <property type="protein sequence ID" value="RCG28762.1"/>
    <property type="molecule type" value="Genomic_DNA"/>
</dbReference>
<sequence>MTTASGSRPHRTPADLRTDLWLRRLTRSADARARLVCLPHAGGSANFFFPFADSLPATVEAYAIQYPGRQDRRTEPCLTTVEELADAVYPVLRQGLPGLPLILLGHSMGAIVAFEVATRMEASGTGSPLGLIASGRRAPSIHTVETVHQRDDAGLVAEIRRLSGTDDALLDDPEIREMLLPALRADYRAIETYPGPAGPPLNCPVSVFVGDDDPRVSLDEADAWRHHTQGDFARHIFPGGHFYLRDSPREFTTTLTRELSRLCGSTAP</sequence>
<evidence type="ECO:0000313" key="5">
    <source>
        <dbReference type="Proteomes" id="UP000252914"/>
    </source>
</evidence>
<dbReference type="Proteomes" id="UP000252914">
    <property type="component" value="Unassembled WGS sequence"/>
</dbReference>
<dbReference type="InterPro" id="IPR029058">
    <property type="entry name" value="AB_hydrolase_fold"/>
</dbReference>
<dbReference type="PANTHER" id="PTHR11487">
    <property type="entry name" value="THIOESTERASE"/>
    <property type="match status" value="1"/>
</dbReference>
<dbReference type="Pfam" id="PF00975">
    <property type="entry name" value="Thioesterase"/>
    <property type="match status" value="1"/>
</dbReference>
<protein>
    <submittedName>
        <fullName evidence="4">Thioesterase</fullName>
    </submittedName>
</protein>
<proteinExistence type="inferred from homology"/>
<evidence type="ECO:0000313" key="4">
    <source>
        <dbReference type="EMBL" id="RCG28762.1"/>
    </source>
</evidence>
<accession>A0A367FG20</accession>
<dbReference type="GO" id="GO:0016787">
    <property type="term" value="F:hydrolase activity"/>
    <property type="evidence" value="ECO:0007669"/>
    <property type="project" value="UniProtKB-KW"/>
</dbReference>
<organism evidence="4 5">
    <name type="scientific">Streptomyces diacarni</name>
    <dbReference type="NCBI Taxonomy" id="2800381"/>
    <lineage>
        <taxon>Bacteria</taxon>
        <taxon>Bacillati</taxon>
        <taxon>Actinomycetota</taxon>
        <taxon>Actinomycetes</taxon>
        <taxon>Kitasatosporales</taxon>
        <taxon>Streptomycetaceae</taxon>
        <taxon>Streptomyces</taxon>
    </lineage>
</organism>
<dbReference type="Gene3D" id="3.40.50.1820">
    <property type="entry name" value="alpha/beta hydrolase"/>
    <property type="match status" value="1"/>
</dbReference>
<name>A0A367FG20_9ACTN</name>
<dbReference type="SUPFAM" id="SSF53474">
    <property type="entry name" value="alpha/beta-Hydrolases"/>
    <property type="match status" value="1"/>
</dbReference>
<evidence type="ECO:0000256" key="1">
    <source>
        <dbReference type="ARBA" id="ARBA00007169"/>
    </source>
</evidence>
<dbReference type="InterPro" id="IPR001031">
    <property type="entry name" value="Thioesterase"/>
</dbReference>
<reference evidence="4 5" key="1">
    <citation type="submission" date="2018-06" db="EMBL/GenBank/DDBJ databases">
        <title>Streptomyces reniochalinae sp. nov. and Streptomyces diacarnus sp. nov. from marine sponges.</title>
        <authorList>
            <person name="Li L."/>
        </authorList>
    </citation>
    <scope>NUCLEOTIDE SEQUENCE [LARGE SCALE GENOMIC DNA]</scope>
    <source>
        <strain evidence="4 5">LHW51701</strain>
    </source>
</reference>
<dbReference type="GO" id="GO:0008610">
    <property type="term" value="P:lipid biosynthetic process"/>
    <property type="evidence" value="ECO:0007669"/>
    <property type="project" value="TreeGrafter"/>
</dbReference>
<comment type="similarity">
    <text evidence="1">Belongs to the thioesterase family.</text>
</comment>
<evidence type="ECO:0000256" key="2">
    <source>
        <dbReference type="ARBA" id="ARBA00022801"/>
    </source>
</evidence>
<dbReference type="SMART" id="SM00824">
    <property type="entry name" value="PKS_TE"/>
    <property type="match status" value="1"/>
</dbReference>
<gene>
    <name evidence="4" type="ORF">DTL70_01295</name>
</gene>
<dbReference type="AlphaFoldDB" id="A0A367FG20"/>
<comment type="caution">
    <text evidence="4">The sequence shown here is derived from an EMBL/GenBank/DDBJ whole genome shotgun (WGS) entry which is preliminary data.</text>
</comment>